<evidence type="ECO:0000256" key="1">
    <source>
        <dbReference type="ARBA" id="ARBA00005724"/>
    </source>
</evidence>
<feature type="compositionally biased region" description="Low complexity" evidence="2">
    <location>
        <begin position="266"/>
        <end position="277"/>
    </location>
</feature>
<dbReference type="PANTHER" id="PTHR20959:SF1">
    <property type="entry name" value="TRANSPORT AND GOLGI ORGANIZATION PROTEIN 6 HOMOLOG"/>
    <property type="match status" value="1"/>
</dbReference>
<name>A0A4D9CPK6_9STRA</name>
<dbReference type="AlphaFoldDB" id="A0A4D9CPK6"/>
<feature type="region of interest" description="Disordered" evidence="2">
    <location>
        <begin position="266"/>
        <end position="294"/>
    </location>
</feature>
<dbReference type="OrthoDB" id="39591at2759"/>
<evidence type="ECO:0000256" key="2">
    <source>
        <dbReference type="SAM" id="MobiDB-lite"/>
    </source>
</evidence>
<gene>
    <name evidence="4" type="ORF">NSK_008535</name>
</gene>
<dbReference type="InterPro" id="IPR019451">
    <property type="entry name" value="Rtp1_C1"/>
</dbReference>
<accession>A0A4D9CPK6</accession>
<feature type="compositionally biased region" description="Gly residues" evidence="2">
    <location>
        <begin position="352"/>
        <end position="364"/>
    </location>
</feature>
<dbReference type="PANTHER" id="PTHR20959">
    <property type="entry name" value="TRANSPORT AND GOLGI ORGANIZATION PROTEIN 6 FAMILY MEMBER"/>
    <property type="match status" value="1"/>
</dbReference>
<dbReference type="EMBL" id="SDOX01000183">
    <property type="protein sequence ID" value="TFJ79977.1"/>
    <property type="molecule type" value="Genomic_DNA"/>
</dbReference>
<feature type="region of interest" description="Disordered" evidence="2">
    <location>
        <begin position="352"/>
        <end position="399"/>
    </location>
</feature>
<reference evidence="4 5" key="1">
    <citation type="submission" date="2019-01" db="EMBL/GenBank/DDBJ databases">
        <title>Nuclear Genome Assembly of the Microalgal Biofuel strain Nannochloropsis salina CCMP1776.</title>
        <authorList>
            <person name="Hovde B."/>
        </authorList>
    </citation>
    <scope>NUCLEOTIDE SEQUENCE [LARGE SCALE GENOMIC DNA]</scope>
    <source>
        <strain evidence="4 5">CCMP1776</strain>
    </source>
</reference>
<evidence type="ECO:0000313" key="4">
    <source>
        <dbReference type="EMBL" id="TFJ79977.1"/>
    </source>
</evidence>
<comment type="caution">
    <text evidence="4">The sequence shown here is derived from an EMBL/GenBank/DDBJ whole genome shotgun (WGS) entry which is preliminary data.</text>
</comment>
<dbReference type="GO" id="GO:0009306">
    <property type="term" value="P:protein secretion"/>
    <property type="evidence" value="ECO:0007669"/>
    <property type="project" value="TreeGrafter"/>
</dbReference>
<dbReference type="InterPro" id="IPR039600">
    <property type="entry name" value="TANGO6/Rtp1"/>
</dbReference>
<dbReference type="Gene3D" id="1.25.10.10">
    <property type="entry name" value="Leucine-rich Repeat Variant"/>
    <property type="match status" value="1"/>
</dbReference>
<feature type="domain" description="RNA polymerase II assembly factor Rtp1 C-terminal" evidence="3">
    <location>
        <begin position="106"/>
        <end position="252"/>
    </location>
</feature>
<feature type="compositionally biased region" description="Basic and acidic residues" evidence="2">
    <location>
        <begin position="378"/>
        <end position="388"/>
    </location>
</feature>
<evidence type="ECO:0000259" key="3">
    <source>
        <dbReference type="Pfam" id="PF10363"/>
    </source>
</evidence>
<organism evidence="4 5">
    <name type="scientific">Nannochloropsis salina CCMP1776</name>
    <dbReference type="NCBI Taxonomy" id="1027361"/>
    <lineage>
        <taxon>Eukaryota</taxon>
        <taxon>Sar</taxon>
        <taxon>Stramenopiles</taxon>
        <taxon>Ochrophyta</taxon>
        <taxon>Eustigmatophyceae</taxon>
        <taxon>Eustigmatales</taxon>
        <taxon>Monodopsidaceae</taxon>
        <taxon>Microchloropsis</taxon>
        <taxon>Microchloropsis salina</taxon>
    </lineage>
</organism>
<keyword evidence="5" id="KW-1185">Reference proteome</keyword>
<proteinExistence type="inferred from homology"/>
<dbReference type="SUPFAM" id="SSF48371">
    <property type="entry name" value="ARM repeat"/>
    <property type="match status" value="1"/>
</dbReference>
<protein>
    <recommendedName>
        <fullName evidence="3">RNA polymerase II assembly factor Rtp1 C-terminal domain-containing protein</fullName>
    </recommendedName>
</protein>
<sequence length="524" mass="55323">MGGEVRKEEEEQALRNLVPLLEKLVAPGGGDPDVREGDVEQEGSGGGRERGRSPLPPPHLEMALSVRASICTRSLSPGEREAQRRREAVITPKGGTQGLSEVLAAIQSDVESPLVPLRARGLVTLTKVLHALPPRRKVAVVGSGQGRTEGPGEDGVDAGWGRALELLLLLLHDQDSYVYLAAVQGLVVLSEKDPVRVIDRLLNVVDGEHGGGREGGREGGLEGGRTVSTEIWAYKLKVGEALMQALQRCGEAMPVYASRVMPVLIRGSRPTGSTSRGSGPGEGGGEGPGVGGAERGEWRARAEALEEEGHFRASCLSGMADLMAWMGWSSRLYLTDVLDLVLSILTLDGRGGEGGGRVSNGGNGAESYQGRGKRKGGKGGEEDGGKDTGEDEAQGGQAGLEAAHRKAKVLVRRASAYLVLRLVRGLGPARLLPVLGLPALEACLRVLDRVRGWGEEDGVTRLHADRARAALDLALLEPVLDSLDPNGRVSALQALTERLERRRESGVLREVGGEGKGEDGAKDL</sequence>
<feature type="compositionally biased region" description="Gly residues" evidence="2">
    <location>
        <begin position="278"/>
        <end position="293"/>
    </location>
</feature>
<evidence type="ECO:0000313" key="5">
    <source>
        <dbReference type="Proteomes" id="UP000355283"/>
    </source>
</evidence>
<dbReference type="InterPro" id="IPR011989">
    <property type="entry name" value="ARM-like"/>
</dbReference>
<dbReference type="InterPro" id="IPR016024">
    <property type="entry name" value="ARM-type_fold"/>
</dbReference>
<dbReference type="Pfam" id="PF10363">
    <property type="entry name" value="RTP1_C1"/>
    <property type="match status" value="1"/>
</dbReference>
<dbReference type="Proteomes" id="UP000355283">
    <property type="component" value="Unassembled WGS sequence"/>
</dbReference>
<comment type="similarity">
    <text evidence="1">Belongs to the Tango6 family.</text>
</comment>
<feature type="region of interest" description="Disordered" evidence="2">
    <location>
        <begin position="24"/>
        <end position="59"/>
    </location>
</feature>